<dbReference type="PRINTS" id="PR01590">
    <property type="entry name" value="HTHFIS"/>
</dbReference>
<dbReference type="SUPFAM" id="SSF46689">
    <property type="entry name" value="Homeodomain-like"/>
    <property type="match status" value="1"/>
</dbReference>
<dbReference type="InterPro" id="IPR027417">
    <property type="entry name" value="P-loop_NTPase"/>
</dbReference>
<keyword evidence="3" id="KW-0805">Transcription regulation</keyword>
<dbReference type="Gene3D" id="3.40.50.300">
    <property type="entry name" value="P-loop containing nucleotide triphosphate hydrolases"/>
    <property type="match status" value="1"/>
</dbReference>
<keyword evidence="2" id="KW-0067">ATP-binding</keyword>
<dbReference type="InterPro" id="IPR009057">
    <property type="entry name" value="Homeodomain-like_sf"/>
</dbReference>
<dbReference type="Pfam" id="PF25601">
    <property type="entry name" value="AAA_lid_14"/>
    <property type="match status" value="1"/>
</dbReference>
<evidence type="ECO:0000256" key="5">
    <source>
        <dbReference type="SAM" id="MobiDB-lite"/>
    </source>
</evidence>
<keyword evidence="4" id="KW-0804">Transcription</keyword>
<evidence type="ECO:0000313" key="7">
    <source>
        <dbReference type="EMBL" id="WXB17072.1"/>
    </source>
</evidence>
<organism evidence="7 8">
    <name type="scientific">Pendulispora albinea</name>
    <dbReference type="NCBI Taxonomy" id="2741071"/>
    <lineage>
        <taxon>Bacteria</taxon>
        <taxon>Pseudomonadati</taxon>
        <taxon>Myxococcota</taxon>
        <taxon>Myxococcia</taxon>
        <taxon>Myxococcales</taxon>
        <taxon>Sorangiineae</taxon>
        <taxon>Pendulisporaceae</taxon>
        <taxon>Pendulispora</taxon>
    </lineage>
</organism>
<feature type="compositionally biased region" description="Polar residues" evidence="5">
    <location>
        <begin position="1"/>
        <end position="22"/>
    </location>
</feature>
<dbReference type="InterPro" id="IPR003593">
    <property type="entry name" value="AAA+_ATPase"/>
</dbReference>
<dbReference type="InterPro" id="IPR058031">
    <property type="entry name" value="AAA_lid_NorR"/>
</dbReference>
<name>A0ABZ2M256_9BACT</name>
<dbReference type="RefSeq" id="WP_394826702.1">
    <property type="nucleotide sequence ID" value="NZ_CP089984.1"/>
</dbReference>
<dbReference type="InterPro" id="IPR025944">
    <property type="entry name" value="Sigma_54_int_dom_CS"/>
</dbReference>
<dbReference type="Proteomes" id="UP001370348">
    <property type="component" value="Chromosome"/>
</dbReference>
<dbReference type="SMART" id="SM00382">
    <property type="entry name" value="AAA"/>
    <property type="match status" value="1"/>
</dbReference>
<keyword evidence="8" id="KW-1185">Reference proteome</keyword>
<reference evidence="7 8" key="1">
    <citation type="submission" date="2021-12" db="EMBL/GenBank/DDBJ databases">
        <title>Discovery of the Pendulisporaceae a myxobacterial family with distinct sporulation behavior and unique specialized metabolism.</title>
        <authorList>
            <person name="Garcia R."/>
            <person name="Popoff A."/>
            <person name="Bader C.D."/>
            <person name="Loehr J."/>
            <person name="Walesch S."/>
            <person name="Walt C."/>
            <person name="Boldt J."/>
            <person name="Bunk B."/>
            <person name="Haeckl F.J.F.P.J."/>
            <person name="Gunesch A.P."/>
            <person name="Birkelbach J."/>
            <person name="Nuebel U."/>
            <person name="Pietschmann T."/>
            <person name="Bach T."/>
            <person name="Mueller R."/>
        </authorList>
    </citation>
    <scope>NUCLEOTIDE SEQUENCE [LARGE SCALE GENOMIC DNA]</scope>
    <source>
        <strain evidence="7 8">MSr11954</strain>
    </source>
</reference>
<feature type="region of interest" description="Disordered" evidence="5">
    <location>
        <begin position="1"/>
        <end position="43"/>
    </location>
</feature>
<dbReference type="Gene3D" id="1.10.8.60">
    <property type="match status" value="1"/>
</dbReference>
<accession>A0ABZ2M256</accession>
<sequence>MNSRATDVQKSSTISNESTPRSATHPDAGFAGSEPGPRPERGGSAAIRTLLAETGADVHGLVAACALDEALCAAHDIAAVETALAAWARARAECTTAEFVPHSEYPHGPGNRPPLVETVTEEGHGKLAVAVQGTPAGWVTFTTAIHPSRITDSLRRLILVAARIYASRLAQVTMRAAPEKERDPERAEGAEGTHLYLGSSAAAQELARLIPKLAASNATVLLMGETGVGKTFVARLIHESGVRKGEPLRVINCASIPENLVESELFGHTRGAFTGAVSDQAGAFEAAGRGTVLLDEIGELPLASQAKLLRVLEDRRFERLGSNRSLPLEARILVATNRDLEAMIAAGTFRSDLFFRISVVKALVPPLRERGQDLVMLAKQLLSDLSANSGRRVDGFSPESLEIIRGYSWPGNVRELRNAIEHALVLGDGPLVLPRDFPIGIRRTRDHSAQDEQPSVIQLPAQLEWLERRAIEEALRVAHGNRARAAALLGIRPATLYYKLRQDSSLERSLTAPPE</sequence>
<dbReference type="PROSITE" id="PS00688">
    <property type="entry name" value="SIGMA54_INTERACT_3"/>
    <property type="match status" value="1"/>
</dbReference>
<dbReference type="InterPro" id="IPR002197">
    <property type="entry name" value="HTH_Fis"/>
</dbReference>
<evidence type="ECO:0000259" key="6">
    <source>
        <dbReference type="PROSITE" id="PS50045"/>
    </source>
</evidence>
<dbReference type="SUPFAM" id="SSF52540">
    <property type="entry name" value="P-loop containing nucleoside triphosphate hydrolases"/>
    <property type="match status" value="1"/>
</dbReference>
<gene>
    <name evidence="7" type="ORF">LZC94_07300</name>
</gene>
<evidence type="ECO:0000313" key="8">
    <source>
        <dbReference type="Proteomes" id="UP001370348"/>
    </source>
</evidence>
<keyword evidence="1" id="KW-0547">Nucleotide-binding</keyword>
<dbReference type="PROSITE" id="PS50045">
    <property type="entry name" value="SIGMA54_INTERACT_4"/>
    <property type="match status" value="1"/>
</dbReference>
<dbReference type="PROSITE" id="PS00675">
    <property type="entry name" value="SIGMA54_INTERACT_1"/>
    <property type="match status" value="1"/>
</dbReference>
<dbReference type="Pfam" id="PF02954">
    <property type="entry name" value="HTH_8"/>
    <property type="match status" value="1"/>
</dbReference>
<evidence type="ECO:0000256" key="2">
    <source>
        <dbReference type="ARBA" id="ARBA00022840"/>
    </source>
</evidence>
<evidence type="ECO:0000256" key="3">
    <source>
        <dbReference type="ARBA" id="ARBA00023015"/>
    </source>
</evidence>
<evidence type="ECO:0000256" key="1">
    <source>
        <dbReference type="ARBA" id="ARBA00022741"/>
    </source>
</evidence>
<dbReference type="Pfam" id="PF00158">
    <property type="entry name" value="Sigma54_activat"/>
    <property type="match status" value="1"/>
</dbReference>
<dbReference type="InterPro" id="IPR002078">
    <property type="entry name" value="Sigma_54_int"/>
</dbReference>
<dbReference type="EMBL" id="CP089984">
    <property type="protein sequence ID" value="WXB17072.1"/>
    <property type="molecule type" value="Genomic_DNA"/>
</dbReference>
<feature type="domain" description="Sigma-54 factor interaction" evidence="6">
    <location>
        <begin position="196"/>
        <end position="425"/>
    </location>
</feature>
<proteinExistence type="predicted"/>
<dbReference type="CDD" id="cd00009">
    <property type="entry name" value="AAA"/>
    <property type="match status" value="1"/>
</dbReference>
<dbReference type="PANTHER" id="PTHR32071">
    <property type="entry name" value="TRANSCRIPTIONAL REGULATORY PROTEIN"/>
    <property type="match status" value="1"/>
</dbReference>
<protein>
    <submittedName>
        <fullName evidence="7">Sigma-54 dependent transcriptional regulator</fullName>
    </submittedName>
</protein>
<dbReference type="InterPro" id="IPR025662">
    <property type="entry name" value="Sigma_54_int_dom_ATP-bd_1"/>
</dbReference>
<dbReference type="Gene3D" id="1.10.10.60">
    <property type="entry name" value="Homeodomain-like"/>
    <property type="match status" value="1"/>
</dbReference>
<evidence type="ECO:0000256" key="4">
    <source>
        <dbReference type="ARBA" id="ARBA00023163"/>
    </source>
</evidence>